<comment type="caution">
    <text evidence="4">The sequence shown here is derived from an EMBL/GenBank/DDBJ whole genome shotgun (WGS) entry which is preliminary data.</text>
</comment>
<keyword evidence="3" id="KW-0949">S-adenosyl-L-methionine</keyword>
<dbReference type="Proteomes" id="UP000441523">
    <property type="component" value="Unassembled WGS sequence"/>
</dbReference>
<dbReference type="InterPro" id="IPR008715">
    <property type="entry name" value="SAM-MeTfrase_NodS-like"/>
</dbReference>
<evidence type="ECO:0000256" key="3">
    <source>
        <dbReference type="ARBA" id="ARBA00022691"/>
    </source>
</evidence>
<dbReference type="AlphaFoldDB" id="A0A6N6MMG8"/>
<evidence type="ECO:0000313" key="5">
    <source>
        <dbReference type="Proteomes" id="UP000441523"/>
    </source>
</evidence>
<dbReference type="RefSeq" id="WP_150966074.1">
    <property type="nucleotide sequence ID" value="NZ_VZZJ01000030.1"/>
</dbReference>
<dbReference type="Gene3D" id="3.40.50.150">
    <property type="entry name" value="Vaccinia Virus protein VP39"/>
    <property type="match status" value="1"/>
</dbReference>
<dbReference type="InterPro" id="IPR029063">
    <property type="entry name" value="SAM-dependent_MTases_sf"/>
</dbReference>
<dbReference type="PANTHER" id="PTHR43464">
    <property type="entry name" value="METHYLTRANSFERASE"/>
    <property type="match status" value="1"/>
</dbReference>
<organism evidence="4 5">
    <name type="scientific">Methylobacterium planeticum</name>
    <dbReference type="NCBI Taxonomy" id="2615211"/>
    <lineage>
        <taxon>Bacteria</taxon>
        <taxon>Pseudomonadati</taxon>
        <taxon>Pseudomonadota</taxon>
        <taxon>Alphaproteobacteria</taxon>
        <taxon>Hyphomicrobiales</taxon>
        <taxon>Methylobacteriaceae</taxon>
        <taxon>Methylobacterium</taxon>
    </lineage>
</organism>
<proteinExistence type="predicted"/>
<sequence>MSRRANSLTPAYFAELYARDPDPWRFATSDYERGKYAATLGALPRARYAAALEVGCSIGVLTRALAPRCDALLALDVAEAALDQARARCAGAPHVGFACRRVPDAWPEGRFDLILLSEVVYYLDAADVGRLVARVRGALEPGGDIVLVHWTGETDYPLSGDEAAELFIAGNRDFAGADAFATLERQDRAERYRLDVLRGAAA</sequence>
<dbReference type="GO" id="GO:0008757">
    <property type="term" value="F:S-adenosylmethionine-dependent methyltransferase activity"/>
    <property type="evidence" value="ECO:0007669"/>
    <property type="project" value="InterPro"/>
</dbReference>
<name>A0A6N6MMG8_9HYPH</name>
<protein>
    <submittedName>
        <fullName evidence="4">Methyltransferase domain-containing protein</fullName>
    </submittedName>
</protein>
<evidence type="ECO:0000313" key="4">
    <source>
        <dbReference type="EMBL" id="KAB1070219.1"/>
    </source>
</evidence>
<evidence type="ECO:0000256" key="2">
    <source>
        <dbReference type="ARBA" id="ARBA00022679"/>
    </source>
</evidence>
<evidence type="ECO:0000256" key="1">
    <source>
        <dbReference type="ARBA" id="ARBA00022603"/>
    </source>
</evidence>
<dbReference type="Pfam" id="PF05401">
    <property type="entry name" value="NodS"/>
    <property type="match status" value="1"/>
</dbReference>
<keyword evidence="5" id="KW-1185">Reference proteome</keyword>
<accession>A0A6N6MMG8</accession>
<dbReference type="GO" id="GO:0009312">
    <property type="term" value="P:oligosaccharide biosynthetic process"/>
    <property type="evidence" value="ECO:0007669"/>
    <property type="project" value="InterPro"/>
</dbReference>
<dbReference type="GO" id="GO:0032259">
    <property type="term" value="P:methylation"/>
    <property type="evidence" value="ECO:0007669"/>
    <property type="project" value="UniProtKB-KW"/>
</dbReference>
<dbReference type="EMBL" id="VZZJ01000030">
    <property type="protein sequence ID" value="KAB1070219.1"/>
    <property type="molecule type" value="Genomic_DNA"/>
</dbReference>
<gene>
    <name evidence="4" type="ORF">F6X51_23350</name>
</gene>
<dbReference type="SUPFAM" id="SSF53335">
    <property type="entry name" value="S-adenosyl-L-methionine-dependent methyltransferases"/>
    <property type="match status" value="1"/>
</dbReference>
<keyword evidence="1 4" id="KW-0489">Methyltransferase</keyword>
<keyword evidence="2 4" id="KW-0808">Transferase</keyword>
<dbReference type="CDD" id="cd02440">
    <property type="entry name" value="AdoMet_MTases"/>
    <property type="match status" value="1"/>
</dbReference>
<dbReference type="PANTHER" id="PTHR43464:SF19">
    <property type="entry name" value="UBIQUINONE BIOSYNTHESIS O-METHYLTRANSFERASE, MITOCHONDRIAL"/>
    <property type="match status" value="1"/>
</dbReference>
<reference evidence="4 5" key="1">
    <citation type="submission" date="2019-09" db="EMBL/GenBank/DDBJ databases">
        <title>YIM 132548 draft genome.</title>
        <authorList>
            <person name="Jiang L."/>
        </authorList>
    </citation>
    <scope>NUCLEOTIDE SEQUENCE [LARGE SCALE GENOMIC DNA]</scope>
    <source>
        <strain evidence="4 5">YIM 132548</strain>
    </source>
</reference>